<keyword evidence="2" id="KW-1185">Reference proteome</keyword>
<name>A0A4D6LGA8_VIGUN</name>
<dbReference type="Gene3D" id="2.40.50.140">
    <property type="entry name" value="Nucleic acid-binding proteins"/>
    <property type="match status" value="2"/>
</dbReference>
<gene>
    <name evidence="1" type="ORF">DEO72_LG3g2229</name>
</gene>
<dbReference type="InterPro" id="IPR012340">
    <property type="entry name" value="NA-bd_OB-fold"/>
</dbReference>
<evidence type="ECO:0008006" key="3">
    <source>
        <dbReference type="Google" id="ProtNLM"/>
    </source>
</evidence>
<accession>A0A4D6LGA8</accession>
<evidence type="ECO:0000313" key="1">
    <source>
        <dbReference type="EMBL" id="QCD87689.1"/>
    </source>
</evidence>
<sequence length="225" mass="24821">MRFVIAVYKLEIQVTDGKKVVNFMLWDQDCINLIGVSVGDLRKKMIKDGEEDPKCFPEDLDVLLGCTLVTLVVFLDKLSYKLEIQVTDGKKVVNFMLWDQDCINLIRVSVGDLRKKMIKDGEEDPKCFPEDLDVLLGCTLAFKVKPQGNNRPASVMRVSTDCEIIGHISSILGQTQAIEVGKRMSASESDVHTHTGSSLAMELAECGDNATCNLSANTDSSLVST</sequence>
<dbReference type="EMBL" id="CP039347">
    <property type="protein sequence ID" value="QCD87689.1"/>
    <property type="molecule type" value="Genomic_DNA"/>
</dbReference>
<organism evidence="1 2">
    <name type="scientific">Vigna unguiculata</name>
    <name type="common">Cowpea</name>
    <dbReference type="NCBI Taxonomy" id="3917"/>
    <lineage>
        <taxon>Eukaryota</taxon>
        <taxon>Viridiplantae</taxon>
        <taxon>Streptophyta</taxon>
        <taxon>Embryophyta</taxon>
        <taxon>Tracheophyta</taxon>
        <taxon>Spermatophyta</taxon>
        <taxon>Magnoliopsida</taxon>
        <taxon>eudicotyledons</taxon>
        <taxon>Gunneridae</taxon>
        <taxon>Pentapetalae</taxon>
        <taxon>rosids</taxon>
        <taxon>fabids</taxon>
        <taxon>Fabales</taxon>
        <taxon>Fabaceae</taxon>
        <taxon>Papilionoideae</taxon>
        <taxon>50 kb inversion clade</taxon>
        <taxon>NPAAA clade</taxon>
        <taxon>indigoferoid/millettioid clade</taxon>
        <taxon>Phaseoleae</taxon>
        <taxon>Vigna</taxon>
    </lineage>
</organism>
<protein>
    <recommendedName>
        <fullName evidence="3">Nucleic acid-binding</fullName>
    </recommendedName>
</protein>
<evidence type="ECO:0000313" key="2">
    <source>
        <dbReference type="Proteomes" id="UP000501690"/>
    </source>
</evidence>
<dbReference type="AlphaFoldDB" id="A0A4D6LGA8"/>
<proteinExistence type="predicted"/>
<dbReference type="Proteomes" id="UP000501690">
    <property type="component" value="Linkage Group LG3"/>
</dbReference>
<reference evidence="1 2" key="1">
    <citation type="submission" date="2019-04" db="EMBL/GenBank/DDBJ databases">
        <title>An improved genome assembly and genetic linkage map for asparagus bean, Vigna unguiculata ssp. sesquipedialis.</title>
        <authorList>
            <person name="Xia Q."/>
            <person name="Zhang R."/>
            <person name="Dong Y."/>
        </authorList>
    </citation>
    <scope>NUCLEOTIDE SEQUENCE [LARGE SCALE GENOMIC DNA]</scope>
    <source>
        <tissue evidence="1">Leaf</tissue>
    </source>
</reference>